<proteinExistence type="predicted"/>
<evidence type="ECO:0000313" key="2">
    <source>
        <dbReference type="EMBL" id="BCL28515.1"/>
    </source>
</evidence>
<evidence type="ECO:0000313" key="3">
    <source>
        <dbReference type="Proteomes" id="UP000516444"/>
    </source>
</evidence>
<feature type="region of interest" description="Disordered" evidence="1">
    <location>
        <begin position="299"/>
        <end position="330"/>
    </location>
</feature>
<dbReference type="AlphaFoldDB" id="A0A7G1P631"/>
<accession>A0A7G1P631</accession>
<protein>
    <submittedName>
        <fullName evidence="2">Uncharacterized protein</fullName>
    </submittedName>
</protein>
<dbReference type="KEGG" id="sgm:GCM10017557_33740"/>
<organism evidence="2 3">
    <name type="scientific">Streptomyces aurantiacus</name>
    <dbReference type="NCBI Taxonomy" id="47760"/>
    <lineage>
        <taxon>Bacteria</taxon>
        <taxon>Bacillati</taxon>
        <taxon>Actinomycetota</taxon>
        <taxon>Actinomycetes</taxon>
        <taxon>Kitasatosporales</taxon>
        <taxon>Streptomycetaceae</taxon>
        <taxon>Streptomyces</taxon>
        <taxon>Streptomyces aurantiacus group</taxon>
    </lineage>
</organism>
<sequence length="330" mass="35452">MAGAANLACGPVSRPQDLEVMHVLTLTARTGITMAYTNQHSMRRVLCREIAGTIGLLTDERDFTAMRRYRTFPFDNYESYLRQVESLLRTRADEGSHTTVAFFDPEKYAEFCVESGLDPDAPASRTRFTAELATTGPALSYEGQPLTELVPELLDNAVRKATWEYAATVLSRLGPCATCGEDIGRSAFARASDLLLRILDAAGTGEHHLVCSVSAQPETLTAVLHADESAGGGTPLDEPEALEFTTVLALGIATHSAAGLVMRTSASGTSDRVYGWRLREDELQPLTAGEVFDAYCTNSESGDIVSPESGVDYTEPPDLGDSGQAGGHTH</sequence>
<keyword evidence="3" id="KW-1185">Reference proteome</keyword>
<evidence type="ECO:0000256" key="1">
    <source>
        <dbReference type="SAM" id="MobiDB-lite"/>
    </source>
</evidence>
<dbReference type="Proteomes" id="UP000516444">
    <property type="component" value="Chromosome"/>
</dbReference>
<dbReference type="EMBL" id="AP023440">
    <property type="protein sequence ID" value="BCL28515.1"/>
    <property type="molecule type" value="Genomic_DNA"/>
</dbReference>
<reference evidence="2 3" key="1">
    <citation type="journal article" date="2014" name="Int. J. Syst. Evol. Microbiol.">
        <title>Complete genome sequence of Corynebacterium casei LMG S-19264T (=DSM 44701T), isolated from a smear-ripened cheese.</title>
        <authorList>
            <consortium name="US DOE Joint Genome Institute (JGI-PGF)"/>
            <person name="Walter F."/>
            <person name="Albersmeier A."/>
            <person name="Kalinowski J."/>
            <person name="Ruckert C."/>
        </authorList>
    </citation>
    <scope>NUCLEOTIDE SEQUENCE [LARGE SCALE GENOMIC DNA]</scope>
    <source>
        <strain evidence="2 3">JCM 4677</strain>
    </source>
</reference>
<name>A0A7G1P631_9ACTN</name>
<gene>
    <name evidence="2" type="ORF">GCM10017557_33740</name>
</gene>